<dbReference type="AlphaFoldDB" id="A0A074KXQ7"/>
<dbReference type="GO" id="GO:0016757">
    <property type="term" value="F:glycosyltransferase activity"/>
    <property type="evidence" value="ECO:0007669"/>
    <property type="project" value="UniProtKB-KW"/>
</dbReference>
<name>A0A074KXQ7_9BACT</name>
<reference evidence="5 6" key="1">
    <citation type="submission" date="2014-04" db="EMBL/GenBank/DDBJ databases">
        <title>Characterization and application of a salt tolerant electro-active bacterium.</title>
        <authorList>
            <person name="Yang L."/>
            <person name="Wei S."/>
            <person name="Tay Q.X.M."/>
        </authorList>
    </citation>
    <scope>NUCLEOTIDE SEQUENCE [LARGE SCALE GENOMIC DNA]</scope>
    <source>
        <strain evidence="5 6">LY1</strain>
    </source>
</reference>
<dbReference type="InterPro" id="IPR029044">
    <property type="entry name" value="Nucleotide-diphossugar_trans"/>
</dbReference>
<evidence type="ECO:0000256" key="3">
    <source>
        <dbReference type="ARBA" id="ARBA00022679"/>
    </source>
</evidence>
<dbReference type="InterPro" id="IPR001173">
    <property type="entry name" value="Glyco_trans_2-like"/>
</dbReference>
<sequence>MKAAIVILNYNGKEMLRQFLPSVIKHSSADVIIVDNKSTDGSLDFLLMSYPQIRIILNSRNEGYAGGYNQGLFQLGDQYEYFILLNSDVEVTANWDSTVLSFLDDHPEVAGAQPKICSYINRSYFDYAGASGGFLDMLGYPYCRGRILHTVEEDLNQYDDVIEIDWASGAGFFIRSKVFMDMGGFEPKFFAHMEEIDLCWRVRDQGMKFMVVPQSVIYHLGGGTLSKADPYKTFLNFRNNLFMLYRNTTEIRFLLIFLLRILLDAGAALHMLLTHGKDHSVAIIKAYSEFLKERRVVKKKPYLASKLSFAPREKKVFSIIWTYYIRKKKIFSGR</sequence>
<dbReference type="RefSeq" id="WP_035076890.1">
    <property type="nucleotide sequence ID" value="NZ_JMIH01000024.1"/>
</dbReference>
<comment type="caution">
    <text evidence="5">The sequence shown here is derived from an EMBL/GenBank/DDBJ whole genome shotgun (WGS) entry which is preliminary data.</text>
</comment>
<organism evidence="5 6">
    <name type="scientific">Anditalea andensis</name>
    <dbReference type="NCBI Taxonomy" id="1048983"/>
    <lineage>
        <taxon>Bacteria</taxon>
        <taxon>Pseudomonadati</taxon>
        <taxon>Bacteroidota</taxon>
        <taxon>Cytophagia</taxon>
        <taxon>Cytophagales</taxon>
        <taxon>Cytophagaceae</taxon>
        <taxon>Anditalea</taxon>
    </lineage>
</organism>
<proteinExistence type="inferred from homology"/>
<dbReference type="Pfam" id="PF00535">
    <property type="entry name" value="Glycos_transf_2"/>
    <property type="match status" value="1"/>
</dbReference>
<gene>
    <name evidence="5" type="ORF">EL17_16750</name>
</gene>
<evidence type="ECO:0000256" key="2">
    <source>
        <dbReference type="ARBA" id="ARBA00022676"/>
    </source>
</evidence>
<keyword evidence="3 5" id="KW-0808">Transferase</keyword>
<dbReference type="PANTHER" id="PTHR43179">
    <property type="entry name" value="RHAMNOSYLTRANSFERASE WBBL"/>
    <property type="match status" value="1"/>
</dbReference>
<evidence type="ECO:0000313" key="5">
    <source>
        <dbReference type="EMBL" id="KEO72393.1"/>
    </source>
</evidence>
<evidence type="ECO:0000313" key="6">
    <source>
        <dbReference type="Proteomes" id="UP000027821"/>
    </source>
</evidence>
<dbReference type="OrthoDB" id="9771846at2"/>
<dbReference type="eggNOG" id="COG1216">
    <property type="taxonomic scope" value="Bacteria"/>
</dbReference>
<comment type="similarity">
    <text evidence="1">Belongs to the glycosyltransferase 2 family.</text>
</comment>
<protein>
    <submittedName>
        <fullName evidence="5">Glycosyl transferase family 2</fullName>
    </submittedName>
</protein>
<evidence type="ECO:0000259" key="4">
    <source>
        <dbReference type="Pfam" id="PF00535"/>
    </source>
</evidence>
<evidence type="ECO:0000256" key="1">
    <source>
        <dbReference type="ARBA" id="ARBA00006739"/>
    </source>
</evidence>
<dbReference type="EMBL" id="JMIH01000024">
    <property type="protein sequence ID" value="KEO72393.1"/>
    <property type="molecule type" value="Genomic_DNA"/>
</dbReference>
<dbReference type="PANTHER" id="PTHR43179:SF12">
    <property type="entry name" value="GALACTOFURANOSYLTRANSFERASE GLFT2"/>
    <property type="match status" value="1"/>
</dbReference>
<dbReference type="STRING" id="1048983.EL17_16750"/>
<dbReference type="SUPFAM" id="SSF53448">
    <property type="entry name" value="Nucleotide-diphospho-sugar transferases"/>
    <property type="match status" value="1"/>
</dbReference>
<keyword evidence="2" id="KW-0328">Glycosyltransferase</keyword>
<accession>A0A074KXQ7</accession>
<dbReference type="CDD" id="cd04186">
    <property type="entry name" value="GT_2_like_c"/>
    <property type="match status" value="1"/>
</dbReference>
<dbReference type="Gene3D" id="3.90.550.10">
    <property type="entry name" value="Spore Coat Polysaccharide Biosynthesis Protein SpsA, Chain A"/>
    <property type="match status" value="1"/>
</dbReference>
<feature type="domain" description="Glycosyltransferase 2-like" evidence="4">
    <location>
        <begin position="5"/>
        <end position="117"/>
    </location>
</feature>
<dbReference type="Proteomes" id="UP000027821">
    <property type="component" value="Unassembled WGS sequence"/>
</dbReference>
<keyword evidence="6" id="KW-1185">Reference proteome</keyword>